<dbReference type="InterPro" id="IPR004485">
    <property type="entry name" value="Cobalamin_biosynth_CobD/CbiB"/>
</dbReference>
<proteinExistence type="inferred from homology"/>
<dbReference type="GO" id="GO:0005886">
    <property type="term" value="C:plasma membrane"/>
    <property type="evidence" value="ECO:0007669"/>
    <property type="project" value="UniProtKB-SubCell"/>
</dbReference>
<evidence type="ECO:0000256" key="6">
    <source>
        <dbReference type="ARBA" id="ARBA00022692"/>
    </source>
</evidence>
<evidence type="ECO:0000256" key="8">
    <source>
        <dbReference type="ARBA" id="ARBA00023136"/>
    </source>
</evidence>
<evidence type="ECO:0000256" key="2">
    <source>
        <dbReference type="ARBA" id="ARBA00004953"/>
    </source>
</evidence>
<protein>
    <recommendedName>
        <fullName evidence="9">Cobalamin biosynthesis protein CobD</fullName>
    </recommendedName>
</protein>
<dbReference type="KEGG" id="gai:IMCC3135_08615"/>
<evidence type="ECO:0000256" key="7">
    <source>
        <dbReference type="ARBA" id="ARBA00022989"/>
    </source>
</evidence>
<dbReference type="NCBIfam" id="TIGR00380">
    <property type="entry name" value="cobal_cbiB"/>
    <property type="match status" value="1"/>
</dbReference>
<keyword evidence="5 9" id="KW-0169">Cobalamin biosynthesis</keyword>
<dbReference type="GO" id="GO:0015420">
    <property type="term" value="F:ABC-type vitamin B12 transporter activity"/>
    <property type="evidence" value="ECO:0007669"/>
    <property type="project" value="UniProtKB-UniRule"/>
</dbReference>
<dbReference type="GO" id="GO:0048472">
    <property type="term" value="F:threonine-phosphate decarboxylase activity"/>
    <property type="evidence" value="ECO:0007669"/>
    <property type="project" value="InterPro"/>
</dbReference>
<evidence type="ECO:0000313" key="11">
    <source>
        <dbReference type="Proteomes" id="UP000250079"/>
    </source>
</evidence>
<comment type="pathway">
    <text evidence="2 9">Cofactor biosynthesis; adenosylcobalamin biosynthesis.</text>
</comment>
<evidence type="ECO:0000313" key="10">
    <source>
        <dbReference type="EMBL" id="ASJ71822.1"/>
    </source>
</evidence>
<dbReference type="PANTHER" id="PTHR34308:SF1">
    <property type="entry name" value="COBALAMIN BIOSYNTHESIS PROTEIN CBIB"/>
    <property type="match status" value="1"/>
</dbReference>
<evidence type="ECO:0000256" key="4">
    <source>
        <dbReference type="ARBA" id="ARBA00022475"/>
    </source>
</evidence>
<reference evidence="10 11" key="1">
    <citation type="submission" date="2016-12" db="EMBL/GenBank/DDBJ databases">
        <authorList>
            <person name="Song W.-J."/>
            <person name="Kurnit D.M."/>
        </authorList>
    </citation>
    <scope>NUCLEOTIDE SEQUENCE [LARGE SCALE GENOMIC DNA]</scope>
    <source>
        <strain evidence="10 11">IMCC3135</strain>
    </source>
</reference>
<comment type="caution">
    <text evidence="9">Lacks conserved residue(s) required for the propagation of feature annotation.</text>
</comment>
<dbReference type="AlphaFoldDB" id="A0A2Z2NKA0"/>
<dbReference type="RefSeq" id="WP_088917210.1">
    <property type="nucleotide sequence ID" value="NZ_CP018632.1"/>
</dbReference>
<sequence>MLMLMAMVAELCLGWPPSLFAAIRHPVVWIGWMINRLERLLNREGSLPLARQLLGMLTALLVVIVTTLVALLLVWLLPDTLAGFMLEALIASSLLATRSLYAHVAAVSRPLLRADVSEARSALSLIVGRRTADLQESGIAGAALESLAENASDGVVAPLFWGVLFGLPGLAAYKAINTLDSMIGHKSTRYLDFGRFSAKLDDVVNWLPARLSALLIWLAGGRVCSFRSLAMQARHHRSPNAGWPESAMAFALKIKLSGPRVYEEGISEEPWLNAEGASPGAPELHQGLLVYAYAMVWMLVLLVLLAWLDLGY</sequence>
<dbReference type="GO" id="GO:0009236">
    <property type="term" value="P:cobalamin biosynthetic process"/>
    <property type="evidence" value="ECO:0007669"/>
    <property type="project" value="UniProtKB-UniRule"/>
</dbReference>
<feature type="transmembrane region" description="Helical" evidence="9">
    <location>
        <begin position="155"/>
        <end position="176"/>
    </location>
</feature>
<feature type="transmembrane region" description="Helical" evidence="9">
    <location>
        <begin position="288"/>
        <end position="308"/>
    </location>
</feature>
<dbReference type="EMBL" id="CP018632">
    <property type="protein sequence ID" value="ASJ71822.1"/>
    <property type="molecule type" value="Genomic_DNA"/>
</dbReference>
<keyword evidence="4 9" id="KW-1003">Cell membrane</keyword>
<gene>
    <name evidence="10" type="primary">cobD_2</name>
    <name evidence="9" type="synonym">cobD</name>
    <name evidence="10" type="ORF">IMCC3135_08615</name>
</gene>
<organism evidence="10 11">
    <name type="scientific">Granulosicoccus antarcticus IMCC3135</name>
    <dbReference type="NCBI Taxonomy" id="1192854"/>
    <lineage>
        <taxon>Bacteria</taxon>
        <taxon>Pseudomonadati</taxon>
        <taxon>Pseudomonadota</taxon>
        <taxon>Gammaproteobacteria</taxon>
        <taxon>Chromatiales</taxon>
        <taxon>Granulosicoccaceae</taxon>
        <taxon>Granulosicoccus</taxon>
    </lineage>
</organism>
<comment type="function">
    <text evidence="9">Converts cobyric acid to cobinamide by the addition of aminopropanol on the F carboxylic group.</text>
</comment>
<evidence type="ECO:0000256" key="3">
    <source>
        <dbReference type="ARBA" id="ARBA00006263"/>
    </source>
</evidence>
<dbReference type="OrthoDB" id="9811967at2"/>
<name>A0A2Z2NKA0_9GAMM</name>
<dbReference type="HAMAP" id="MF_00024">
    <property type="entry name" value="CobD_CbiB"/>
    <property type="match status" value="1"/>
</dbReference>
<evidence type="ECO:0000256" key="5">
    <source>
        <dbReference type="ARBA" id="ARBA00022573"/>
    </source>
</evidence>
<evidence type="ECO:0000256" key="9">
    <source>
        <dbReference type="HAMAP-Rule" id="MF_00024"/>
    </source>
</evidence>
<dbReference type="PANTHER" id="PTHR34308">
    <property type="entry name" value="COBALAMIN BIOSYNTHESIS PROTEIN CBIB"/>
    <property type="match status" value="1"/>
</dbReference>
<dbReference type="UniPathway" id="UPA00148"/>
<feature type="transmembrane region" description="Helical" evidence="9">
    <location>
        <begin position="53"/>
        <end position="77"/>
    </location>
</feature>
<keyword evidence="7 9" id="KW-1133">Transmembrane helix</keyword>
<comment type="subcellular location">
    <subcellularLocation>
        <location evidence="1 9">Cell membrane</location>
        <topology evidence="1 9">Multi-pass membrane protein</topology>
    </subcellularLocation>
</comment>
<dbReference type="Pfam" id="PF03186">
    <property type="entry name" value="CobD_Cbib"/>
    <property type="match status" value="1"/>
</dbReference>
<evidence type="ECO:0000256" key="1">
    <source>
        <dbReference type="ARBA" id="ARBA00004651"/>
    </source>
</evidence>
<keyword evidence="8 9" id="KW-0472">Membrane</keyword>
<comment type="similarity">
    <text evidence="3 9">Belongs to the CobD/CbiB family.</text>
</comment>
<keyword evidence="11" id="KW-1185">Reference proteome</keyword>
<accession>A0A2Z2NKA0</accession>
<keyword evidence="6 9" id="KW-0812">Transmembrane</keyword>
<dbReference type="Proteomes" id="UP000250079">
    <property type="component" value="Chromosome"/>
</dbReference>